<dbReference type="Proteomes" id="UP001273505">
    <property type="component" value="Unassembled WGS sequence"/>
</dbReference>
<dbReference type="EMBL" id="JAXAFO010000055">
    <property type="protein sequence ID" value="MDX6851398.1"/>
    <property type="molecule type" value="Genomic_DNA"/>
</dbReference>
<evidence type="ECO:0000313" key="2">
    <source>
        <dbReference type="EMBL" id="MDX6851398.1"/>
    </source>
</evidence>
<gene>
    <name evidence="2" type="ORF">SCD92_18630</name>
</gene>
<proteinExistence type="predicted"/>
<sequence length="267" mass="29861">MTTKRIYIGLMIMGLLLGLVFVLAGNEASDVDSLERQGGSEYDNPASSKLPDQHESIVSAVTEGDQEPKQRPQTDPDTRNPFDGNTDKNGYEHYSIAELESLAEAGDVYAMLVLLEAYGGALQLMGTPADIRSTITKIESMARKAVIFGDKQALALVEENNTQAPIFYSDTSTDKQKSEAMIDVLALYEFAGMRGDLSRRFYGYTSFFDHFWPEKTSITAEEKQAIRNRAEEIYRAYEDERIELGLGPFDNSVKDKDKKFNFSLDDV</sequence>
<name>A0ABU4S2N8_9GAMM</name>
<dbReference type="RefSeq" id="WP_302723418.1">
    <property type="nucleotide sequence ID" value="NZ_JAULRU010000617.1"/>
</dbReference>
<organism evidence="2 3">
    <name type="scientific">Gilvimarinus gilvus</name>
    <dbReference type="NCBI Taxonomy" id="3058038"/>
    <lineage>
        <taxon>Bacteria</taxon>
        <taxon>Pseudomonadati</taxon>
        <taxon>Pseudomonadota</taxon>
        <taxon>Gammaproteobacteria</taxon>
        <taxon>Cellvibrionales</taxon>
        <taxon>Cellvibrionaceae</taxon>
        <taxon>Gilvimarinus</taxon>
    </lineage>
</organism>
<protein>
    <submittedName>
        <fullName evidence="2">Uncharacterized protein</fullName>
    </submittedName>
</protein>
<evidence type="ECO:0000313" key="3">
    <source>
        <dbReference type="Proteomes" id="UP001273505"/>
    </source>
</evidence>
<reference evidence="2 3" key="1">
    <citation type="submission" date="2023-11" db="EMBL/GenBank/DDBJ databases">
        <title>Gilvimarinus fulvus sp. nov., isolated from the surface of Kelp.</title>
        <authorList>
            <person name="Sun Y.Y."/>
            <person name="Gong Y."/>
            <person name="Du Z.J."/>
        </authorList>
    </citation>
    <scope>NUCLEOTIDE SEQUENCE [LARGE SCALE GENOMIC DNA]</scope>
    <source>
        <strain evidence="2 3">SDUM040013</strain>
    </source>
</reference>
<comment type="caution">
    <text evidence="2">The sequence shown here is derived from an EMBL/GenBank/DDBJ whole genome shotgun (WGS) entry which is preliminary data.</text>
</comment>
<feature type="region of interest" description="Disordered" evidence="1">
    <location>
        <begin position="61"/>
        <end position="89"/>
    </location>
</feature>
<evidence type="ECO:0000256" key="1">
    <source>
        <dbReference type="SAM" id="MobiDB-lite"/>
    </source>
</evidence>
<feature type="region of interest" description="Disordered" evidence="1">
    <location>
        <begin position="34"/>
        <end position="53"/>
    </location>
</feature>
<feature type="compositionally biased region" description="Basic and acidic residues" evidence="1">
    <location>
        <begin position="66"/>
        <end position="89"/>
    </location>
</feature>
<keyword evidence="3" id="KW-1185">Reference proteome</keyword>
<accession>A0ABU4S2N8</accession>